<feature type="chain" id="PRO_5046567263" evidence="3">
    <location>
        <begin position="32"/>
        <end position="430"/>
    </location>
</feature>
<evidence type="ECO:0000313" key="5">
    <source>
        <dbReference type="Proteomes" id="UP001432222"/>
    </source>
</evidence>
<keyword evidence="2" id="KW-1133">Transmembrane helix</keyword>
<protein>
    <submittedName>
        <fullName evidence="4">LPXTG cell wall anchor domain-containing protein</fullName>
    </submittedName>
</protein>
<evidence type="ECO:0000256" key="3">
    <source>
        <dbReference type="SAM" id="SignalP"/>
    </source>
</evidence>
<reference evidence="4" key="1">
    <citation type="submission" date="2022-10" db="EMBL/GenBank/DDBJ databases">
        <title>The complete genomes of actinobacterial strains from the NBC collection.</title>
        <authorList>
            <person name="Joergensen T.S."/>
            <person name="Alvarez Arevalo M."/>
            <person name="Sterndorff E.B."/>
            <person name="Faurdal D."/>
            <person name="Vuksanovic O."/>
            <person name="Mourched A.-S."/>
            <person name="Charusanti P."/>
            <person name="Shaw S."/>
            <person name="Blin K."/>
            <person name="Weber T."/>
        </authorList>
    </citation>
    <scope>NUCLEOTIDE SEQUENCE</scope>
    <source>
        <strain evidence="4">NBC_00222</strain>
    </source>
</reference>
<feature type="transmembrane region" description="Helical" evidence="2">
    <location>
        <begin position="402"/>
        <end position="421"/>
    </location>
</feature>
<dbReference type="RefSeq" id="WP_328955772.1">
    <property type="nucleotide sequence ID" value="NZ_CP108110.1"/>
</dbReference>
<gene>
    <name evidence="4" type="ORF">OHA16_19485</name>
</gene>
<sequence length="430" mass="41955">MSISIPRSLALAGAAALAASMALTGAQGAAAAATGSPSAAAPQADKAAHRQLDLSLDGVPGTFVAGGESKQFSFTVDNDTKTDFVFYPLLKFKNAKGSLHAEHLKVEYQLPKGLDKTEEWQPGVVAPGGATEDNSVLFLLGKVVDGVTPDFENSLLAVKKGKSVTLTVRVSLTKDAPLGVAALASVVFAAKAEGTEPVEPGDFSCEDVTSFTIVPGGGKPSPTATPSTTKPTTPSATPTVKPTGSPSTTGSPSATATPSTTPTATGSPSATATPSTTPTATGSPSATATPTTTPTATGSPSATATPTTTATASPSATATATPSASATVTASPSATAPDASASQSQSPAAGGSGDRPTVDFPVNVPAIAPLPITPAAVAKAKANAENADKALATTGGGDNTTAIAIAGGAVLAAGVGTLVVLRRRRTAQQG</sequence>
<evidence type="ECO:0000256" key="1">
    <source>
        <dbReference type="SAM" id="MobiDB-lite"/>
    </source>
</evidence>
<feature type="region of interest" description="Disordered" evidence="1">
    <location>
        <begin position="195"/>
        <end position="357"/>
    </location>
</feature>
<organism evidence="4 5">
    <name type="scientific">Kitasatospora purpeofusca</name>
    <dbReference type="NCBI Taxonomy" id="67352"/>
    <lineage>
        <taxon>Bacteria</taxon>
        <taxon>Bacillati</taxon>
        <taxon>Actinomycetota</taxon>
        <taxon>Actinomycetes</taxon>
        <taxon>Kitasatosporales</taxon>
        <taxon>Streptomycetaceae</taxon>
        <taxon>Kitasatospora</taxon>
    </lineage>
</organism>
<accession>A0ABZ1U184</accession>
<evidence type="ECO:0000256" key="2">
    <source>
        <dbReference type="SAM" id="Phobius"/>
    </source>
</evidence>
<proteinExistence type="predicted"/>
<keyword evidence="3" id="KW-0732">Signal</keyword>
<dbReference type="Proteomes" id="UP001432222">
    <property type="component" value="Chromosome"/>
</dbReference>
<feature type="signal peptide" evidence="3">
    <location>
        <begin position="1"/>
        <end position="31"/>
    </location>
</feature>
<dbReference type="PROSITE" id="PS51318">
    <property type="entry name" value="TAT"/>
    <property type="match status" value="1"/>
</dbReference>
<dbReference type="InterPro" id="IPR006311">
    <property type="entry name" value="TAT_signal"/>
</dbReference>
<dbReference type="NCBIfam" id="TIGR01167">
    <property type="entry name" value="LPXTG_anchor"/>
    <property type="match status" value="1"/>
</dbReference>
<feature type="compositionally biased region" description="Low complexity" evidence="1">
    <location>
        <begin position="220"/>
        <end position="349"/>
    </location>
</feature>
<keyword evidence="5" id="KW-1185">Reference proteome</keyword>
<evidence type="ECO:0000313" key="4">
    <source>
        <dbReference type="EMBL" id="WUQ84958.1"/>
    </source>
</evidence>
<name>A0ABZ1U184_9ACTN</name>
<dbReference type="EMBL" id="CP108110">
    <property type="protein sequence ID" value="WUQ84958.1"/>
    <property type="molecule type" value="Genomic_DNA"/>
</dbReference>
<keyword evidence="2" id="KW-0472">Membrane</keyword>
<keyword evidence="2" id="KW-0812">Transmembrane</keyword>